<evidence type="ECO:0000313" key="1">
    <source>
        <dbReference type="EMBL" id="DAI06109.1"/>
    </source>
</evidence>
<accession>A0A8S5VXD1</accession>
<protein>
    <submittedName>
        <fullName evidence="1">Uncharacterized protein</fullName>
    </submittedName>
</protein>
<sequence length="71" mass="8150">MTSFWGHQDNPFPPAEPRRPRCPVCGEECETIYLIGTAIIGCDMCYNPGDFPGEDVQEDDPWEDCRCMEDY</sequence>
<proteinExistence type="predicted"/>
<dbReference type="EMBL" id="BK024707">
    <property type="protein sequence ID" value="DAI06109.1"/>
    <property type="molecule type" value="Genomic_DNA"/>
</dbReference>
<reference evidence="1" key="1">
    <citation type="journal article" date="2021" name="Proc. Natl. Acad. Sci. U.S.A.">
        <title>A Catalog of Tens of Thousands of Viruses from Human Metagenomes Reveals Hidden Associations with Chronic Diseases.</title>
        <authorList>
            <person name="Tisza M.J."/>
            <person name="Buck C.B."/>
        </authorList>
    </citation>
    <scope>NUCLEOTIDE SEQUENCE</scope>
    <source>
        <strain evidence="1">CtoGb15</strain>
    </source>
</reference>
<name>A0A8S5VXD1_9CAUD</name>
<organism evidence="1">
    <name type="scientific">Ackermannviridae sp</name>
    <dbReference type="NCBI Taxonomy" id="2831612"/>
    <lineage>
        <taxon>Viruses</taxon>
        <taxon>Duplodnaviria</taxon>
        <taxon>Heunggongvirae</taxon>
        <taxon>Uroviricota</taxon>
        <taxon>Caudoviricetes</taxon>
        <taxon>Pantevenvirales</taxon>
        <taxon>Ackermannviridae</taxon>
    </lineage>
</organism>